<dbReference type="EMBL" id="CM045763">
    <property type="protein sequence ID" value="KAI8020714.1"/>
    <property type="molecule type" value="Genomic_DNA"/>
</dbReference>
<reference evidence="1 2" key="1">
    <citation type="journal article" date="2022" name="Plant J.">
        <title>Chromosome-level genome of Camellia lanceoleosa provides a valuable resource for understanding genome evolution and self-incompatibility.</title>
        <authorList>
            <person name="Gong W."/>
            <person name="Xiao S."/>
            <person name="Wang L."/>
            <person name="Liao Z."/>
            <person name="Chang Y."/>
            <person name="Mo W."/>
            <person name="Hu G."/>
            <person name="Li W."/>
            <person name="Zhao G."/>
            <person name="Zhu H."/>
            <person name="Hu X."/>
            <person name="Ji K."/>
            <person name="Xiang X."/>
            <person name="Song Q."/>
            <person name="Yuan D."/>
            <person name="Jin S."/>
            <person name="Zhang L."/>
        </authorList>
    </citation>
    <scope>NUCLEOTIDE SEQUENCE [LARGE SCALE GENOMIC DNA]</scope>
    <source>
        <strain evidence="1">SQ_2022a</strain>
    </source>
</reference>
<name>A0ACC0I4X2_9ERIC</name>
<gene>
    <name evidence="1" type="ORF">LOK49_LG03G03479</name>
</gene>
<accession>A0ACC0I4X2</accession>
<comment type="caution">
    <text evidence="1">The sequence shown here is derived from an EMBL/GenBank/DDBJ whole genome shotgun (WGS) entry which is preliminary data.</text>
</comment>
<evidence type="ECO:0000313" key="1">
    <source>
        <dbReference type="EMBL" id="KAI8020714.1"/>
    </source>
</evidence>
<sequence>MAVNPSDGHDFVTLELKEGTDEWAWKTKAKVSITSWLDNVYLFKFGDEEDKALILRTAPWSVIGNLLILQPLLIGKSISEMNFTYSPFWVQVNGLPMEKMTCRNGKIIAETIGKLVGVEVPVDGLLLARSFLRTRVDINTSLLLPRGFELKRQKPDSTGKTDLWVEFKYEHLSDFCYDCGRIGHDNKSCKFVTREEGILSGYGPELRTGMARNLGLVVEYYCDQIDDLEDNLQPILLWKKILAPTSEGGMHGRSEHCQRKAPDETYILPTLTKIPKLDYKTSITPLSLEPVPVADKGGISRKQEKSGRPSKFKAKLNDEASQQSKLVDVVVPTYISGFLDEQCSWTRPVWFGCDLGFLTGHDSISSAVRWTQSVLESCTNDQDCKKRLGKTATIGWCLWKARNAWVFNRSKVDPVQLISQASSS</sequence>
<dbReference type="Proteomes" id="UP001060215">
    <property type="component" value="Chromosome 6"/>
</dbReference>
<proteinExistence type="predicted"/>
<evidence type="ECO:0000313" key="2">
    <source>
        <dbReference type="Proteomes" id="UP001060215"/>
    </source>
</evidence>
<keyword evidence="2" id="KW-1185">Reference proteome</keyword>
<protein>
    <submittedName>
        <fullName evidence="1">Uncharacterized protein</fullName>
    </submittedName>
</protein>
<organism evidence="1 2">
    <name type="scientific">Camellia lanceoleosa</name>
    <dbReference type="NCBI Taxonomy" id="1840588"/>
    <lineage>
        <taxon>Eukaryota</taxon>
        <taxon>Viridiplantae</taxon>
        <taxon>Streptophyta</taxon>
        <taxon>Embryophyta</taxon>
        <taxon>Tracheophyta</taxon>
        <taxon>Spermatophyta</taxon>
        <taxon>Magnoliopsida</taxon>
        <taxon>eudicotyledons</taxon>
        <taxon>Gunneridae</taxon>
        <taxon>Pentapetalae</taxon>
        <taxon>asterids</taxon>
        <taxon>Ericales</taxon>
        <taxon>Theaceae</taxon>
        <taxon>Camellia</taxon>
    </lineage>
</organism>